<dbReference type="OrthoDB" id="6609126at2759"/>
<protein>
    <recommendedName>
        <fullName evidence="3">N-acetyltransferase domain-containing protein</fullName>
    </recommendedName>
</protein>
<dbReference type="PANTHER" id="PTHR20905">
    <property type="entry name" value="N-ACETYLTRANSFERASE-RELATED"/>
    <property type="match status" value="1"/>
</dbReference>
<name>A0A482XJ66_LAOST</name>
<accession>A0A482XJ66</accession>
<gene>
    <name evidence="1" type="ORF">LSTR_LSTR002831</name>
</gene>
<comment type="caution">
    <text evidence="1">The sequence shown here is derived from an EMBL/GenBank/DDBJ whole genome shotgun (WGS) entry which is preliminary data.</text>
</comment>
<dbReference type="InterPro" id="IPR016181">
    <property type="entry name" value="Acyl_CoA_acyltransferase"/>
</dbReference>
<evidence type="ECO:0008006" key="3">
    <source>
        <dbReference type="Google" id="ProtNLM"/>
    </source>
</evidence>
<keyword evidence="2" id="KW-1185">Reference proteome</keyword>
<proteinExistence type="predicted"/>
<dbReference type="PANTHER" id="PTHR20905:SF32">
    <property type="entry name" value="ARYLALKYLAMINE N-ACETYLTRANSFERASE-LIKE 7, ISOFORM A"/>
    <property type="match status" value="1"/>
</dbReference>
<dbReference type="SUPFAM" id="SSF55729">
    <property type="entry name" value="Acyl-CoA N-acyltransferases (Nat)"/>
    <property type="match status" value="1"/>
</dbReference>
<dbReference type="GO" id="GO:0008080">
    <property type="term" value="F:N-acetyltransferase activity"/>
    <property type="evidence" value="ECO:0007669"/>
    <property type="project" value="TreeGrafter"/>
</dbReference>
<dbReference type="Gene3D" id="3.40.630.30">
    <property type="match status" value="1"/>
</dbReference>
<organism evidence="1 2">
    <name type="scientific">Laodelphax striatellus</name>
    <name type="common">Small brown planthopper</name>
    <name type="synonym">Delphax striatella</name>
    <dbReference type="NCBI Taxonomy" id="195883"/>
    <lineage>
        <taxon>Eukaryota</taxon>
        <taxon>Metazoa</taxon>
        <taxon>Ecdysozoa</taxon>
        <taxon>Arthropoda</taxon>
        <taxon>Hexapoda</taxon>
        <taxon>Insecta</taxon>
        <taxon>Pterygota</taxon>
        <taxon>Neoptera</taxon>
        <taxon>Paraneoptera</taxon>
        <taxon>Hemiptera</taxon>
        <taxon>Auchenorrhyncha</taxon>
        <taxon>Fulgoroidea</taxon>
        <taxon>Delphacidae</taxon>
        <taxon>Criomorphinae</taxon>
        <taxon>Laodelphax</taxon>
    </lineage>
</organism>
<dbReference type="STRING" id="195883.A0A482XJ66"/>
<dbReference type="AlphaFoldDB" id="A0A482XJ66"/>
<sequence>MEWRRPDEVTSPTVWSRFEGKAHGDRPPLKYTIQDITEDLIEDAVEHMTRYFLVRENITSSVGYVEDKVSTEELRDVWREALKQGVGLVALVEDADDASEKRIAGLNMTFVMSLGDKEKSKKESEFEEKIKGKLWKKTLRTLIDLEKDVDFSSLYGATKYLTAYGLSVAPQYNGDGVGYHLLMARTPLCRAVGVDLTVTSFTGAASQYLAKKAGFETIASLDYSTYEHDGKLAYPRLDGHCLLMAKRIPVKDD</sequence>
<dbReference type="EMBL" id="QKKF02009244">
    <property type="protein sequence ID" value="RZF45388.1"/>
    <property type="molecule type" value="Genomic_DNA"/>
</dbReference>
<evidence type="ECO:0000313" key="1">
    <source>
        <dbReference type="EMBL" id="RZF45388.1"/>
    </source>
</evidence>
<reference evidence="1 2" key="1">
    <citation type="journal article" date="2017" name="Gigascience">
        <title>Genome sequence of the small brown planthopper, Laodelphax striatellus.</title>
        <authorList>
            <person name="Zhu J."/>
            <person name="Jiang F."/>
            <person name="Wang X."/>
            <person name="Yang P."/>
            <person name="Bao Y."/>
            <person name="Zhao W."/>
            <person name="Wang W."/>
            <person name="Lu H."/>
            <person name="Wang Q."/>
            <person name="Cui N."/>
            <person name="Li J."/>
            <person name="Chen X."/>
            <person name="Luo L."/>
            <person name="Yu J."/>
            <person name="Kang L."/>
            <person name="Cui F."/>
        </authorList>
    </citation>
    <scope>NUCLEOTIDE SEQUENCE [LARGE SCALE GENOMIC DNA]</scope>
    <source>
        <strain evidence="1">Lst14</strain>
    </source>
</reference>
<dbReference type="SMR" id="A0A482XJ66"/>
<dbReference type="Proteomes" id="UP000291343">
    <property type="component" value="Unassembled WGS sequence"/>
</dbReference>
<dbReference type="InParanoid" id="A0A482XJ66"/>
<evidence type="ECO:0000313" key="2">
    <source>
        <dbReference type="Proteomes" id="UP000291343"/>
    </source>
</evidence>